<dbReference type="Proteomes" id="UP000230707">
    <property type="component" value="Unassembled WGS sequence"/>
</dbReference>
<organism evidence="1 2">
    <name type="scientific">Candidatus Gottesmanbacteria bacterium CG11_big_fil_rev_8_21_14_0_20_37_11</name>
    <dbReference type="NCBI Taxonomy" id="1974575"/>
    <lineage>
        <taxon>Bacteria</taxon>
        <taxon>Candidatus Gottesmaniibacteriota</taxon>
    </lineage>
</organism>
<dbReference type="AlphaFoldDB" id="A0A2H0NI02"/>
<dbReference type="EMBL" id="PCWS01000061">
    <property type="protein sequence ID" value="PIR08521.1"/>
    <property type="molecule type" value="Genomic_DNA"/>
</dbReference>
<sequence length="177" mass="20989">MYKIDKLLKQDRKLFHTNDLGILWNITNKNTLYTAIKRFVQKGILIPLQKGLYSTIPIDRLDMVKLGMSLIHRYSYLSTETILIQAGLITQTVYPYTFVSDVSRKFHLDKYQFLTRKMHDKYLYNDTGISKSGDLIQATPERAVADLLYFNPKYHFDQREMIDWKKVRQIRQEVGFI</sequence>
<evidence type="ECO:0000313" key="1">
    <source>
        <dbReference type="EMBL" id="PIR08521.1"/>
    </source>
</evidence>
<evidence type="ECO:0000313" key="2">
    <source>
        <dbReference type="Proteomes" id="UP000230707"/>
    </source>
</evidence>
<proteinExistence type="predicted"/>
<protein>
    <recommendedName>
        <fullName evidence="3">Transcriptional regulator, AbiEi antitoxin, Type IV TA system</fullName>
    </recommendedName>
</protein>
<name>A0A2H0NI02_9BACT</name>
<gene>
    <name evidence="1" type="ORF">COV53_02580</name>
</gene>
<reference evidence="1 2" key="1">
    <citation type="submission" date="2017-09" db="EMBL/GenBank/DDBJ databases">
        <title>Depth-based differentiation of microbial function through sediment-hosted aquifers and enrichment of novel symbionts in the deep terrestrial subsurface.</title>
        <authorList>
            <person name="Probst A.J."/>
            <person name="Ladd B."/>
            <person name="Jarett J.K."/>
            <person name="Geller-Mcgrath D.E."/>
            <person name="Sieber C.M."/>
            <person name="Emerson J.B."/>
            <person name="Anantharaman K."/>
            <person name="Thomas B.C."/>
            <person name="Malmstrom R."/>
            <person name="Stieglmeier M."/>
            <person name="Klingl A."/>
            <person name="Woyke T."/>
            <person name="Ryan C.M."/>
            <person name="Banfield J.F."/>
        </authorList>
    </citation>
    <scope>NUCLEOTIDE SEQUENCE [LARGE SCALE GENOMIC DNA]</scope>
    <source>
        <strain evidence="1">CG11_big_fil_rev_8_21_14_0_20_37_11</strain>
    </source>
</reference>
<comment type="caution">
    <text evidence="1">The sequence shown here is derived from an EMBL/GenBank/DDBJ whole genome shotgun (WGS) entry which is preliminary data.</text>
</comment>
<accession>A0A2H0NI02</accession>
<evidence type="ECO:0008006" key="3">
    <source>
        <dbReference type="Google" id="ProtNLM"/>
    </source>
</evidence>